<dbReference type="Gene3D" id="3.40.50.2300">
    <property type="match status" value="1"/>
</dbReference>
<accession>F3KJX4</accession>
<dbReference type="HOGENOM" id="CLU_000445_69_15_2"/>
<dbReference type="AlphaFoldDB" id="F3KJX4"/>
<dbReference type="InterPro" id="IPR011006">
    <property type="entry name" value="CheY-like_superfamily"/>
</dbReference>
<dbReference type="Proteomes" id="UP000004348">
    <property type="component" value="Chromosome"/>
</dbReference>
<dbReference type="STRING" id="886738.Nlim_0783"/>
<dbReference type="InterPro" id="IPR050595">
    <property type="entry name" value="Bact_response_regulator"/>
</dbReference>
<comment type="caution">
    <text evidence="3">The sequence shown here is derived from an EMBL/GenBank/DDBJ whole genome shotgun (WGS) entry which is preliminary data.</text>
</comment>
<dbReference type="PANTHER" id="PTHR44591">
    <property type="entry name" value="STRESS RESPONSE REGULATOR PROTEIN 1"/>
    <property type="match status" value="1"/>
</dbReference>
<dbReference type="EMBL" id="AEGP01000030">
    <property type="protein sequence ID" value="EGG42338.1"/>
    <property type="molecule type" value="Genomic_DNA"/>
</dbReference>
<gene>
    <name evidence="3" type="ORF">Nlim_0783</name>
</gene>
<dbReference type="PROSITE" id="PS50110">
    <property type="entry name" value="RESPONSE_REGULATORY"/>
    <property type="match status" value="1"/>
</dbReference>
<evidence type="ECO:0000259" key="2">
    <source>
        <dbReference type="PROSITE" id="PS50110"/>
    </source>
</evidence>
<protein>
    <submittedName>
        <fullName evidence="3">CheY-like receiver</fullName>
    </submittedName>
</protein>
<organism evidence="3">
    <name type="scientific">Candidatus Nitrosarchaeum limnium SFB1</name>
    <dbReference type="NCBI Taxonomy" id="886738"/>
    <lineage>
        <taxon>Archaea</taxon>
        <taxon>Nitrososphaerota</taxon>
        <taxon>Nitrososphaeria</taxon>
        <taxon>Nitrosopumilales</taxon>
        <taxon>Nitrosopumilaceae</taxon>
        <taxon>Nitrosarchaeum</taxon>
    </lineage>
</organism>
<feature type="domain" description="Response regulatory" evidence="2">
    <location>
        <begin position="7"/>
        <end position="121"/>
    </location>
</feature>
<reference evidence="3" key="1">
    <citation type="journal article" date="2011" name="PLoS ONE">
        <title>Genome of a low-salinity ammonia-oxidizing archaeon determined by single-cell and metagenomic analysis.</title>
        <authorList>
            <person name="Blainey P.C."/>
            <person name="Mosier A.C."/>
            <person name="Potanina A."/>
            <person name="Francis C.A."/>
            <person name="Quake S.R."/>
        </authorList>
    </citation>
    <scope>NUCLEOTIDE SEQUENCE [LARGE SCALE GENOMIC DNA]</scope>
    <source>
        <strain evidence="3">SFB1</strain>
    </source>
</reference>
<proteinExistence type="predicted"/>
<evidence type="ECO:0000256" key="1">
    <source>
        <dbReference type="ARBA" id="ARBA00022553"/>
    </source>
</evidence>
<dbReference type="GO" id="GO:0000160">
    <property type="term" value="P:phosphorelay signal transduction system"/>
    <property type="evidence" value="ECO:0007669"/>
    <property type="project" value="InterPro"/>
</dbReference>
<dbReference type="SMART" id="SM00448">
    <property type="entry name" value="REC"/>
    <property type="match status" value="1"/>
</dbReference>
<dbReference type="InterPro" id="IPR001789">
    <property type="entry name" value="Sig_transdc_resp-reg_receiver"/>
</dbReference>
<dbReference type="PANTHER" id="PTHR44591:SF3">
    <property type="entry name" value="RESPONSE REGULATORY DOMAIN-CONTAINING PROTEIN"/>
    <property type="match status" value="1"/>
</dbReference>
<evidence type="ECO:0000313" key="3">
    <source>
        <dbReference type="EMBL" id="EGG42338.1"/>
    </source>
</evidence>
<dbReference type="SUPFAM" id="SSF52172">
    <property type="entry name" value="CheY-like"/>
    <property type="match status" value="1"/>
</dbReference>
<keyword evidence="1" id="KW-0597">Phosphoprotein</keyword>
<sequence>MILLESSVIIIDDNYELAEVVSEFFRLKSINVLATGKNGKEAVELYKEHTPDVVLMDFMMPDFDGLYGLENIRKINPNAKVIIMTGADDVPTQKLTELGVYSIIIKPCDMAELIKIINTASSSDTVELIN</sequence>
<name>F3KJX4_9ARCH</name>
<dbReference type="Pfam" id="PF00072">
    <property type="entry name" value="Response_reg"/>
    <property type="match status" value="1"/>
</dbReference>